<reference evidence="1" key="1">
    <citation type="journal article" date="2018" name="Nat. Genet.">
        <title>Extensive intraspecific gene order and gene structural variations between Mo17 and other maize genomes.</title>
        <authorList>
            <person name="Sun S."/>
            <person name="Zhou Y."/>
            <person name="Chen J."/>
            <person name="Shi J."/>
            <person name="Zhao H."/>
            <person name="Zhao H."/>
            <person name="Song W."/>
            <person name="Zhang M."/>
            <person name="Cui Y."/>
            <person name="Dong X."/>
            <person name="Liu H."/>
            <person name="Ma X."/>
            <person name="Jiao Y."/>
            <person name="Wang B."/>
            <person name="Wei X."/>
            <person name="Stein J.C."/>
            <person name="Glaubitz J.C."/>
            <person name="Lu F."/>
            <person name="Yu G."/>
            <person name="Liang C."/>
            <person name="Fengler K."/>
            <person name="Li B."/>
            <person name="Rafalski A."/>
            <person name="Schnable P.S."/>
            <person name="Ware D.H."/>
            <person name="Buckler E.S."/>
            <person name="Lai J."/>
        </authorList>
    </citation>
    <scope>NUCLEOTIDE SEQUENCE [LARGE SCALE GENOMIC DNA]</scope>
    <source>
        <tissue evidence="1">Seedling</tissue>
    </source>
</reference>
<accession>A0A3L6EPE4</accession>
<sequence length="29" mass="3325">MDSIHSSLGMEQIHEDIAQVYIRIHGSKE</sequence>
<dbReference type="Proteomes" id="UP000251960">
    <property type="component" value="Chromosome 5"/>
</dbReference>
<protein>
    <submittedName>
        <fullName evidence="1">Uncharacterized protein</fullName>
    </submittedName>
</protein>
<evidence type="ECO:0000313" key="1">
    <source>
        <dbReference type="EMBL" id="PWZ22690.1"/>
    </source>
</evidence>
<organism evidence="1">
    <name type="scientific">Zea mays</name>
    <name type="common">Maize</name>
    <dbReference type="NCBI Taxonomy" id="4577"/>
    <lineage>
        <taxon>Eukaryota</taxon>
        <taxon>Viridiplantae</taxon>
        <taxon>Streptophyta</taxon>
        <taxon>Embryophyta</taxon>
        <taxon>Tracheophyta</taxon>
        <taxon>Spermatophyta</taxon>
        <taxon>Magnoliopsida</taxon>
        <taxon>Liliopsida</taxon>
        <taxon>Poales</taxon>
        <taxon>Poaceae</taxon>
        <taxon>PACMAD clade</taxon>
        <taxon>Panicoideae</taxon>
        <taxon>Andropogonodae</taxon>
        <taxon>Andropogoneae</taxon>
        <taxon>Tripsacinae</taxon>
        <taxon>Zea</taxon>
    </lineage>
</organism>
<dbReference type="AlphaFoldDB" id="A0A3L6EPE4"/>
<dbReference type="EMBL" id="NCVQ01000006">
    <property type="protein sequence ID" value="PWZ22690.1"/>
    <property type="molecule type" value="Genomic_DNA"/>
</dbReference>
<name>A0A3L6EPE4_MAIZE</name>
<gene>
    <name evidence="1" type="ORF">Zm00014a_017640</name>
</gene>
<proteinExistence type="predicted"/>
<comment type="caution">
    <text evidence="1">The sequence shown here is derived from an EMBL/GenBank/DDBJ whole genome shotgun (WGS) entry which is preliminary data.</text>
</comment>